<accession>A0A8S5LGR3</accession>
<evidence type="ECO:0000313" key="2">
    <source>
        <dbReference type="EMBL" id="DAD69269.1"/>
    </source>
</evidence>
<dbReference type="EMBL" id="BK014717">
    <property type="protein sequence ID" value="DAD69269.1"/>
    <property type="molecule type" value="Genomic_DNA"/>
</dbReference>
<reference evidence="2" key="1">
    <citation type="journal article" date="2021" name="Proc. Natl. Acad. Sci. U.S.A.">
        <title>A Catalog of Tens of Thousands of Viruses from Human Metagenomes Reveals Hidden Associations with Chronic Diseases.</title>
        <authorList>
            <person name="Tisza M.J."/>
            <person name="Buck C.B."/>
        </authorList>
    </citation>
    <scope>NUCLEOTIDE SEQUENCE</scope>
    <source>
        <strain evidence="2">Cte0t5</strain>
    </source>
</reference>
<feature type="region of interest" description="Disordered" evidence="1">
    <location>
        <begin position="34"/>
        <end position="61"/>
    </location>
</feature>
<evidence type="ECO:0000256" key="1">
    <source>
        <dbReference type="SAM" id="MobiDB-lite"/>
    </source>
</evidence>
<proteinExistence type="predicted"/>
<protein>
    <submittedName>
        <fullName evidence="2">Uncharacterized protein</fullName>
    </submittedName>
</protein>
<name>A0A8S5LGR3_9CAUD</name>
<sequence length="61" mass="6732">MTWRSASSPEDRTRPPLVSRRLQAGALCYLTRGDAASNSSHSGPCRVWHPNTSAYSPPVYE</sequence>
<organism evidence="2">
    <name type="scientific">Myoviridae sp. cte0t5</name>
    <dbReference type="NCBI Taxonomy" id="2823549"/>
    <lineage>
        <taxon>Viruses</taxon>
        <taxon>Duplodnaviria</taxon>
        <taxon>Heunggongvirae</taxon>
        <taxon>Uroviricota</taxon>
        <taxon>Caudoviricetes</taxon>
    </lineage>
</organism>